<feature type="compositionally biased region" description="Basic residues" evidence="1">
    <location>
        <begin position="12"/>
        <end position="22"/>
    </location>
</feature>
<evidence type="ECO:0000256" key="1">
    <source>
        <dbReference type="SAM" id="MobiDB-lite"/>
    </source>
</evidence>
<feature type="compositionally biased region" description="Acidic residues" evidence="1">
    <location>
        <begin position="77"/>
        <end position="88"/>
    </location>
</feature>
<accession>A0AAX6MIY8</accession>
<feature type="region of interest" description="Disordered" evidence="1">
    <location>
        <begin position="147"/>
        <end position="176"/>
    </location>
</feature>
<sequence length="215" mass="25133">MVTMRGLSKSTLFHKKSKSSLHGRKDSLEEHSTSHTRKWSTSSTVSTASSSSDARLYDPLSLHPPLSLNTSPNIIPEYDEERYEEEEERERRFLERRPQHPAEHMENAAEYSPLKDRNCFFVRPNAGRPYVYDQSVQWPLKDWQTIPPGLAELDGSSSAPSSPTQHTNHRRRPTEWMNERDALFKRGDWKRRGIVFHLDSDEEQEQEQHFELPEC</sequence>
<feature type="region of interest" description="Disordered" evidence="1">
    <location>
        <begin position="1"/>
        <end position="95"/>
    </location>
</feature>
<feature type="compositionally biased region" description="Low complexity" evidence="1">
    <location>
        <begin position="40"/>
        <end position="52"/>
    </location>
</feature>
<name>A0AAX6MIY8_9PEZI</name>
<dbReference type="EMBL" id="JBANMG010000006">
    <property type="protein sequence ID" value="KAK6952413.1"/>
    <property type="molecule type" value="Genomic_DNA"/>
</dbReference>
<evidence type="ECO:0000313" key="3">
    <source>
        <dbReference type="Proteomes" id="UP001369815"/>
    </source>
</evidence>
<keyword evidence="3" id="KW-1185">Reference proteome</keyword>
<comment type="caution">
    <text evidence="2">The sequence shown here is derived from an EMBL/GenBank/DDBJ whole genome shotgun (WGS) entry which is preliminary data.</text>
</comment>
<dbReference type="AlphaFoldDB" id="A0AAX6MIY8"/>
<evidence type="ECO:0000313" key="2">
    <source>
        <dbReference type="EMBL" id="KAK6952413.1"/>
    </source>
</evidence>
<feature type="compositionally biased region" description="Polar residues" evidence="1">
    <location>
        <begin position="155"/>
        <end position="166"/>
    </location>
</feature>
<proteinExistence type="predicted"/>
<reference evidence="2 3" key="1">
    <citation type="journal article" date="2024" name="Front Chem Biol">
        <title>Unveiling the potential of Daldinia eschscholtzii MFLUCC 19-0629 through bioactivity and bioinformatics studies for enhanced sustainable agriculture production.</title>
        <authorList>
            <person name="Brooks S."/>
            <person name="Weaver J.A."/>
            <person name="Klomchit A."/>
            <person name="Alharthi S.A."/>
            <person name="Onlamun T."/>
            <person name="Nurani R."/>
            <person name="Vong T.K."/>
            <person name="Alberti F."/>
            <person name="Greco C."/>
        </authorList>
    </citation>
    <scope>NUCLEOTIDE SEQUENCE [LARGE SCALE GENOMIC DNA]</scope>
    <source>
        <strain evidence="2">MFLUCC 19-0629</strain>
    </source>
</reference>
<protein>
    <submittedName>
        <fullName evidence="2">Uncharacterized protein</fullName>
    </submittedName>
</protein>
<organism evidence="2 3">
    <name type="scientific">Daldinia eschscholtzii</name>
    <dbReference type="NCBI Taxonomy" id="292717"/>
    <lineage>
        <taxon>Eukaryota</taxon>
        <taxon>Fungi</taxon>
        <taxon>Dikarya</taxon>
        <taxon>Ascomycota</taxon>
        <taxon>Pezizomycotina</taxon>
        <taxon>Sordariomycetes</taxon>
        <taxon>Xylariomycetidae</taxon>
        <taxon>Xylariales</taxon>
        <taxon>Hypoxylaceae</taxon>
        <taxon>Daldinia</taxon>
    </lineage>
</organism>
<gene>
    <name evidence="2" type="ORF">Daesc_006950</name>
</gene>
<feature type="compositionally biased region" description="Basic and acidic residues" evidence="1">
    <location>
        <begin position="23"/>
        <end position="33"/>
    </location>
</feature>
<dbReference type="Proteomes" id="UP001369815">
    <property type="component" value="Unassembled WGS sequence"/>
</dbReference>